<keyword evidence="3" id="KW-0238">DNA-binding</keyword>
<evidence type="ECO:0000313" key="6">
    <source>
        <dbReference type="EMBL" id="MSA90917.1"/>
    </source>
</evidence>
<dbReference type="EMBL" id="WKPJ01000038">
    <property type="protein sequence ID" value="MSA90917.1"/>
    <property type="molecule type" value="Genomic_DNA"/>
</dbReference>
<organism evidence="6 8">
    <name type="scientific">Holdemania massiliensis</name>
    <dbReference type="NCBI Taxonomy" id="1468449"/>
    <lineage>
        <taxon>Bacteria</taxon>
        <taxon>Bacillati</taxon>
        <taxon>Bacillota</taxon>
        <taxon>Erysipelotrichia</taxon>
        <taxon>Erysipelotrichales</taxon>
        <taxon>Erysipelotrichaceae</taxon>
        <taxon>Holdemania</taxon>
    </lineage>
</organism>
<dbReference type="Pfam" id="PF04397">
    <property type="entry name" value="LytTR"/>
    <property type="match status" value="1"/>
</dbReference>
<evidence type="ECO:0000259" key="5">
    <source>
        <dbReference type="PROSITE" id="PS50930"/>
    </source>
</evidence>
<proteinExistence type="predicted"/>
<reference evidence="8 9" key="1">
    <citation type="journal article" date="2019" name="Nat. Med.">
        <title>A library of human gut bacterial isolates paired with longitudinal multiomics data enables mechanistic microbiome research.</title>
        <authorList>
            <person name="Poyet M."/>
            <person name="Groussin M."/>
            <person name="Gibbons S.M."/>
            <person name="Avila-Pacheco J."/>
            <person name="Jiang X."/>
            <person name="Kearney S.M."/>
            <person name="Perrotta A.R."/>
            <person name="Berdy B."/>
            <person name="Zhao S."/>
            <person name="Lieberman T.D."/>
            <person name="Swanson P.K."/>
            <person name="Smith M."/>
            <person name="Roesemann S."/>
            <person name="Alexander J.E."/>
            <person name="Rich S.A."/>
            <person name="Livny J."/>
            <person name="Vlamakis H."/>
            <person name="Clish C."/>
            <person name="Bullock K."/>
            <person name="Deik A."/>
            <person name="Scott J."/>
            <person name="Pierce K.A."/>
            <person name="Xavier R.J."/>
            <person name="Alm E.J."/>
        </authorList>
    </citation>
    <scope>NUCLEOTIDE SEQUENCE [LARGE SCALE GENOMIC DNA]</scope>
    <source>
        <strain evidence="6 8">BIOML-A4</strain>
        <strain evidence="7 9">BIOML-A5</strain>
    </source>
</reference>
<dbReference type="PANTHER" id="PTHR37299">
    <property type="entry name" value="TRANSCRIPTIONAL REGULATOR-RELATED"/>
    <property type="match status" value="1"/>
</dbReference>
<evidence type="ECO:0000313" key="8">
    <source>
        <dbReference type="Proteomes" id="UP000433575"/>
    </source>
</evidence>
<dbReference type="PANTHER" id="PTHR37299:SF2">
    <property type="entry name" value="HTH LYTTR-TYPE DOMAIN-CONTAINING PROTEIN"/>
    <property type="match status" value="1"/>
</dbReference>
<dbReference type="PROSITE" id="PS50930">
    <property type="entry name" value="HTH_LYTTR"/>
    <property type="match status" value="1"/>
</dbReference>
<protein>
    <submittedName>
        <fullName evidence="6">LytTR family transcriptional regulator</fullName>
    </submittedName>
</protein>
<dbReference type="InterPro" id="IPR046947">
    <property type="entry name" value="LytR-like"/>
</dbReference>
<accession>A0A6N7SAP9</accession>
<dbReference type="GO" id="GO:0003677">
    <property type="term" value="F:DNA binding"/>
    <property type="evidence" value="ECO:0007669"/>
    <property type="project" value="UniProtKB-KW"/>
</dbReference>
<dbReference type="EMBL" id="WKPI01000041">
    <property type="protein sequence ID" value="MSC34688.1"/>
    <property type="molecule type" value="Genomic_DNA"/>
</dbReference>
<keyword evidence="1" id="KW-0963">Cytoplasm</keyword>
<keyword evidence="4" id="KW-0804">Transcription</keyword>
<dbReference type="Proteomes" id="UP000433575">
    <property type="component" value="Unassembled WGS sequence"/>
</dbReference>
<keyword evidence="2" id="KW-0805">Transcription regulation</keyword>
<comment type="caution">
    <text evidence="6">The sequence shown here is derived from an EMBL/GenBank/DDBJ whole genome shotgun (WGS) entry which is preliminary data.</text>
</comment>
<evidence type="ECO:0000256" key="1">
    <source>
        <dbReference type="ARBA" id="ARBA00022490"/>
    </source>
</evidence>
<dbReference type="GO" id="GO:0000156">
    <property type="term" value="F:phosphorelay response regulator activity"/>
    <property type="evidence" value="ECO:0007669"/>
    <property type="project" value="InterPro"/>
</dbReference>
<dbReference type="Gene3D" id="2.40.50.1020">
    <property type="entry name" value="LytTr DNA-binding domain"/>
    <property type="match status" value="1"/>
</dbReference>
<feature type="domain" description="HTH LytTR-type" evidence="5">
    <location>
        <begin position="44"/>
        <end position="148"/>
    </location>
</feature>
<gene>
    <name evidence="7" type="ORF">GKD88_16290</name>
    <name evidence="6" type="ORF">GKE08_16410</name>
</gene>
<sequence length="148" mass="16961">MNMKVEIQIDETCTECKIILVARQLTDEIQMLIQSLSEGPAVYLPGFQNEELILLHPRDILRIYAEEKKTIAETEKGRCIIRLTLQEVQTRLISGSFVRISHSEMINLDKVKHFDLSYSGTIGVTMVNGERTFISRRYVSKIKQTCGI</sequence>
<evidence type="ECO:0000256" key="3">
    <source>
        <dbReference type="ARBA" id="ARBA00023125"/>
    </source>
</evidence>
<evidence type="ECO:0000313" key="7">
    <source>
        <dbReference type="EMBL" id="MSC34688.1"/>
    </source>
</evidence>
<dbReference type="SMART" id="SM00850">
    <property type="entry name" value="LytTR"/>
    <property type="match status" value="1"/>
</dbReference>
<keyword evidence="9" id="KW-1185">Reference proteome</keyword>
<evidence type="ECO:0000256" key="4">
    <source>
        <dbReference type="ARBA" id="ARBA00023163"/>
    </source>
</evidence>
<dbReference type="Proteomes" id="UP000480929">
    <property type="component" value="Unassembled WGS sequence"/>
</dbReference>
<evidence type="ECO:0000256" key="2">
    <source>
        <dbReference type="ARBA" id="ARBA00023015"/>
    </source>
</evidence>
<evidence type="ECO:0000313" key="9">
    <source>
        <dbReference type="Proteomes" id="UP000480929"/>
    </source>
</evidence>
<dbReference type="AlphaFoldDB" id="A0A6N7SAP9"/>
<dbReference type="InterPro" id="IPR007492">
    <property type="entry name" value="LytTR_DNA-bd_dom"/>
</dbReference>
<name>A0A6N7SAP9_9FIRM</name>
<dbReference type="OrthoDB" id="3186525at2"/>